<feature type="non-terminal residue" evidence="10">
    <location>
        <position position="1"/>
    </location>
</feature>
<dbReference type="Gene3D" id="1.20.1250.20">
    <property type="entry name" value="MFS general substrate transporter like domains"/>
    <property type="match status" value="1"/>
</dbReference>
<protein>
    <submittedName>
        <fullName evidence="10">Uncharacterized protein</fullName>
    </submittedName>
</protein>
<feature type="transmembrane region" description="Helical" evidence="9">
    <location>
        <begin position="189"/>
        <end position="207"/>
    </location>
</feature>
<feature type="region of interest" description="Disordered" evidence="8">
    <location>
        <begin position="303"/>
        <end position="336"/>
    </location>
</feature>
<evidence type="ECO:0000256" key="8">
    <source>
        <dbReference type="SAM" id="MobiDB-lite"/>
    </source>
</evidence>
<feature type="transmembrane region" description="Helical" evidence="9">
    <location>
        <begin position="523"/>
        <end position="551"/>
    </location>
</feature>
<comment type="caution">
    <text evidence="10">The sequence shown here is derived from an EMBL/GenBank/DDBJ whole genome shotgun (WGS) entry which is preliminary data.</text>
</comment>
<feature type="transmembrane region" description="Helical" evidence="9">
    <location>
        <begin position="387"/>
        <end position="406"/>
    </location>
</feature>
<evidence type="ECO:0000256" key="4">
    <source>
        <dbReference type="ARBA" id="ARBA00022692"/>
    </source>
</evidence>
<feature type="region of interest" description="Disordered" evidence="8">
    <location>
        <begin position="1"/>
        <end position="22"/>
    </location>
</feature>
<dbReference type="EMBL" id="RWIC01001449">
    <property type="protein sequence ID" value="TKC35757.1"/>
    <property type="molecule type" value="Genomic_DNA"/>
</dbReference>
<evidence type="ECO:0000256" key="3">
    <source>
        <dbReference type="ARBA" id="ARBA00022448"/>
    </source>
</evidence>
<feature type="transmembrane region" description="Helical" evidence="9">
    <location>
        <begin position="349"/>
        <end position="367"/>
    </location>
</feature>
<dbReference type="Proteomes" id="UP000308365">
    <property type="component" value="Unassembled WGS sequence"/>
</dbReference>
<feature type="transmembrane region" description="Helical" evidence="9">
    <location>
        <begin position="589"/>
        <end position="612"/>
    </location>
</feature>
<feature type="transmembrane region" description="Helical" evidence="9">
    <location>
        <begin position="453"/>
        <end position="473"/>
    </location>
</feature>
<dbReference type="InterPro" id="IPR052187">
    <property type="entry name" value="MFSD1"/>
</dbReference>
<feature type="transmembrane region" description="Helical" evidence="9">
    <location>
        <begin position="413"/>
        <end position="433"/>
    </location>
</feature>
<dbReference type="AlphaFoldDB" id="A0A4U1EIS4"/>
<keyword evidence="4 9" id="KW-0812">Transmembrane</keyword>
<gene>
    <name evidence="10" type="ORF">EI555_003122</name>
</gene>
<dbReference type="SUPFAM" id="SSF103473">
    <property type="entry name" value="MFS general substrate transporter"/>
    <property type="match status" value="1"/>
</dbReference>
<comment type="subcellular location">
    <subcellularLocation>
        <location evidence="1">Lysosome membrane</location>
        <topology evidence="1">Multi-pass membrane protein</topology>
    </subcellularLocation>
</comment>
<dbReference type="PANTHER" id="PTHR23512">
    <property type="entry name" value="MAJOR FACILITATOR SUPERFAMILY DOMAIN-CONTAINING PROTEIN 1"/>
    <property type="match status" value="1"/>
</dbReference>
<sequence length="1067" mass="118038">TRGGNGEQPSVGVTGNGKFESRHGETNQVLHDYVCKPRLNSARGTYRTGRTNMAATSPRKEIFTGSQAFALIISLIISCPCAELQAEILLTVVRPEREIFRFRRLLPDFSPPNLSGLRSPKVTHRVQKGTCEEGARKQARPRYRFPLGSFPSHAPGAAGIRPLWRAKIRLCLWFGGSPSPTGIGKAPPTYSLVVVVVVVVVIVAGVPDATFSLLPYAFFSTTNVLPGAAAAVARSSKYCWLRPEAASARTRLDQVAYVAPALGCLIGERLRAPLASRTPEEETVEETGGRETEAAVAVTVISRPPAAGPGEGGRKRGRCQAAQTTPAQEPPPPRCPAGPLRPQFLAHRLLVLLLVLSSLALAMIVLLTSDSGYKDMQVNTTKFMLRYAWYSWPNVVLCFFASLGSAGHTTLGVTLMTAGITCILSRVCALALAYLDQTAERILHKEQRKTGLLLTPVAIFIICVCCYVAVFPFIGLHKDFFTEKFGFFSQTAGDISSIVFGLLVDKTGMVTTLASHVMLAFMLWNTCIAMCLLGLYYSLLACALWPVVAFVVPEHQLGTAYGFMRSIQNLGLAIISIIAGMILDTRGYLFLEVFFIACVSLSLLSVVLLHLLNHIQGLTTRVIPMAGISSQVPEGLIVGRRKQHQHFVDRFQPLIRTGDFCEDHTYRVALLVTLARTATHHLEGLEHNKPQMRANCGTGSEEGKCKLSISSRVTWCFVRRLTMRVHRKRTKQTYLFALKISIRETSLKQLTAVHNPALKKVQRYQAICDQIVNRFKPLLTHKVFSIIEEPSQLGKHRPFHNHSIEMSNGQFSQQDTVVGFEGSFPGYLYSPKDAGDPSGQYGGSDLLTLTQNPTEGTAQEERRRRQHLTGAFSACGLLTLAAQGRALTMITPSRCPVASDGMKGIRCPIYFDLFGLEKETLQSAMNNPRQLNYRNYKSSVLYPGNAICLPHGRQNGVMGETHLRPANQEPCQSQSRTNELGENDAITQTTSTGQMRKVNWKRKEVGVWADTFMPYNNPKKWSYQRCKVAGCMDQNQEKDKRTLGTFCFCRRQEIFEVIWKKIQSFVV</sequence>
<accession>A0A4U1EIS4</accession>
<evidence type="ECO:0000256" key="6">
    <source>
        <dbReference type="ARBA" id="ARBA00023136"/>
    </source>
</evidence>
<evidence type="ECO:0000256" key="1">
    <source>
        <dbReference type="ARBA" id="ARBA00004155"/>
    </source>
</evidence>
<feature type="transmembrane region" description="Helical" evidence="9">
    <location>
        <begin position="563"/>
        <end position="583"/>
    </location>
</feature>
<proteinExistence type="inferred from homology"/>
<evidence type="ECO:0000313" key="10">
    <source>
        <dbReference type="EMBL" id="TKC35757.1"/>
    </source>
</evidence>
<dbReference type="PANTHER" id="PTHR23512:SF3">
    <property type="entry name" value="MAJOR FACILITATOR SUPERFAMILY DOMAIN-CONTAINING PROTEIN 1"/>
    <property type="match status" value="1"/>
</dbReference>
<keyword evidence="6 9" id="KW-0472">Membrane</keyword>
<keyword evidence="5 9" id="KW-1133">Transmembrane helix</keyword>
<comment type="similarity">
    <text evidence="2">Belongs to the major facilitator superfamily.</text>
</comment>
<keyword evidence="3" id="KW-0813">Transport</keyword>
<evidence type="ECO:0000256" key="5">
    <source>
        <dbReference type="ARBA" id="ARBA00022989"/>
    </source>
</evidence>
<name>A0A4U1EIS4_MONMO</name>
<reference evidence="11" key="1">
    <citation type="journal article" date="2019" name="IScience">
        <title>Narwhal Genome Reveals Long-Term Low Genetic Diversity despite Current Large Abundance Size.</title>
        <authorList>
            <person name="Westbury M.V."/>
            <person name="Petersen B."/>
            <person name="Garde E."/>
            <person name="Heide-Jorgensen M.P."/>
            <person name="Lorenzen E.D."/>
        </authorList>
    </citation>
    <scope>NUCLEOTIDE SEQUENCE [LARGE SCALE GENOMIC DNA]</scope>
</reference>
<organism evidence="10 11">
    <name type="scientific">Monodon monoceros</name>
    <name type="common">Narwhal</name>
    <name type="synonym">Ceratodon monodon</name>
    <dbReference type="NCBI Taxonomy" id="40151"/>
    <lineage>
        <taxon>Eukaryota</taxon>
        <taxon>Metazoa</taxon>
        <taxon>Chordata</taxon>
        <taxon>Craniata</taxon>
        <taxon>Vertebrata</taxon>
        <taxon>Euteleostomi</taxon>
        <taxon>Mammalia</taxon>
        <taxon>Eutheria</taxon>
        <taxon>Laurasiatheria</taxon>
        <taxon>Artiodactyla</taxon>
        <taxon>Whippomorpha</taxon>
        <taxon>Cetacea</taxon>
        <taxon>Odontoceti</taxon>
        <taxon>Monodontidae</taxon>
        <taxon>Monodon</taxon>
    </lineage>
</organism>
<evidence type="ECO:0000256" key="7">
    <source>
        <dbReference type="ARBA" id="ARBA00023228"/>
    </source>
</evidence>
<evidence type="ECO:0000256" key="9">
    <source>
        <dbReference type="SAM" id="Phobius"/>
    </source>
</evidence>
<evidence type="ECO:0000256" key="2">
    <source>
        <dbReference type="ARBA" id="ARBA00008335"/>
    </source>
</evidence>
<dbReference type="InterPro" id="IPR036259">
    <property type="entry name" value="MFS_trans_sf"/>
</dbReference>
<keyword evidence="7" id="KW-0458">Lysosome</keyword>
<dbReference type="GO" id="GO:0005765">
    <property type="term" value="C:lysosomal membrane"/>
    <property type="evidence" value="ECO:0007669"/>
    <property type="project" value="UniProtKB-SubCell"/>
</dbReference>
<evidence type="ECO:0000313" key="11">
    <source>
        <dbReference type="Proteomes" id="UP000308365"/>
    </source>
</evidence>